<protein>
    <recommendedName>
        <fullName evidence="2">Putative auto-transporter adhesin head GIN domain-containing protein</fullName>
    </recommendedName>
</protein>
<gene>
    <name evidence="3" type="ORF">Ae201684_006618</name>
</gene>
<dbReference type="InterPro" id="IPR021255">
    <property type="entry name" value="DUF2807"/>
</dbReference>
<organism evidence="3 4">
    <name type="scientific">Aphanomyces euteiches</name>
    <dbReference type="NCBI Taxonomy" id="100861"/>
    <lineage>
        <taxon>Eukaryota</taxon>
        <taxon>Sar</taxon>
        <taxon>Stramenopiles</taxon>
        <taxon>Oomycota</taxon>
        <taxon>Saprolegniomycetes</taxon>
        <taxon>Saprolegniales</taxon>
        <taxon>Verrucalvaceae</taxon>
        <taxon>Aphanomyces</taxon>
    </lineage>
</organism>
<dbReference type="Gene3D" id="2.160.20.120">
    <property type="match status" value="2"/>
</dbReference>
<sequence length="270" mass="27965">MYPHTIVNNASRSLQAEVSGSGSIFMQDSDIALKQLQLEVSGSGLVQVDVGNVTLTDLLLVKMSGSGDVAISSNALTTGSIQTDISGSGNIYVAAKTYVNTTKNIATKVSGSGRISGSGSIEAGGITAQTTHVSISGSGNVYARAVESIGTDISGSGSVYVVGTVPPSVSGTIKTISSYPVSRYTLKVLPDHRAFHLFQFGVGLSIVLGLIVLVIAAFLIRKFGCNCLRRCCRRRQREVAASGDAVTPYGVAMTPVVVVAPAEPTYTKTV</sequence>
<dbReference type="EMBL" id="VJMJ01000084">
    <property type="protein sequence ID" value="KAF0737457.1"/>
    <property type="molecule type" value="Genomic_DNA"/>
</dbReference>
<evidence type="ECO:0000259" key="2">
    <source>
        <dbReference type="Pfam" id="PF10988"/>
    </source>
</evidence>
<keyword evidence="1" id="KW-0812">Transmembrane</keyword>
<dbReference type="Proteomes" id="UP000481153">
    <property type="component" value="Unassembled WGS sequence"/>
</dbReference>
<evidence type="ECO:0000313" key="4">
    <source>
        <dbReference type="Proteomes" id="UP000481153"/>
    </source>
</evidence>
<dbReference type="PANTHER" id="PTHR39200">
    <property type="entry name" value="HYPOTHETICAL EXPORTED PROTEIN"/>
    <property type="match status" value="1"/>
</dbReference>
<evidence type="ECO:0000313" key="3">
    <source>
        <dbReference type="EMBL" id="KAF0737457.1"/>
    </source>
</evidence>
<keyword evidence="1" id="KW-1133">Transmembrane helix</keyword>
<proteinExistence type="predicted"/>
<reference evidence="3 4" key="1">
    <citation type="submission" date="2019-07" db="EMBL/GenBank/DDBJ databases">
        <title>Genomics analysis of Aphanomyces spp. identifies a new class of oomycete effector associated with host adaptation.</title>
        <authorList>
            <person name="Gaulin E."/>
        </authorList>
    </citation>
    <scope>NUCLEOTIDE SEQUENCE [LARGE SCALE GENOMIC DNA]</scope>
    <source>
        <strain evidence="3 4">ATCC 201684</strain>
    </source>
</reference>
<feature type="domain" description="Putative auto-transporter adhesin head GIN" evidence="2">
    <location>
        <begin position="53"/>
        <end position="164"/>
    </location>
</feature>
<dbReference type="VEuPathDB" id="FungiDB:AeMF1_014893"/>
<keyword evidence="1" id="KW-0472">Membrane</keyword>
<feature type="transmembrane region" description="Helical" evidence="1">
    <location>
        <begin position="197"/>
        <end position="220"/>
    </location>
</feature>
<evidence type="ECO:0000256" key="1">
    <source>
        <dbReference type="SAM" id="Phobius"/>
    </source>
</evidence>
<dbReference type="PANTHER" id="PTHR39200:SF1">
    <property type="entry name" value="AUTO-TRANSPORTER ADHESIN HEAD GIN DOMAIN-CONTAINING PROTEIN-RELATED"/>
    <property type="match status" value="1"/>
</dbReference>
<dbReference type="Pfam" id="PF10988">
    <property type="entry name" value="DUF2807"/>
    <property type="match status" value="1"/>
</dbReference>
<accession>A0A6G0XBD9</accession>
<dbReference type="AlphaFoldDB" id="A0A6G0XBD9"/>
<keyword evidence="4" id="KW-1185">Reference proteome</keyword>
<comment type="caution">
    <text evidence="3">The sequence shown here is derived from an EMBL/GenBank/DDBJ whole genome shotgun (WGS) entry which is preliminary data.</text>
</comment>
<name>A0A6G0XBD9_9STRA</name>